<dbReference type="GO" id="GO:0044874">
    <property type="term" value="P:lipoprotein localization to outer membrane"/>
    <property type="evidence" value="ECO:0007669"/>
    <property type="project" value="TreeGrafter"/>
</dbReference>
<dbReference type="Pfam" id="PF02687">
    <property type="entry name" value="FtsX"/>
    <property type="match status" value="1"/>
</dbReference>
<evidence type="ECO:0000313" key="11">
    <source>
        <dbReference type="Proteomes" id="UP000183200"/>
    </source>
</evidence>
<comment type="subcellular location">
    <subcellularLocation>
        <location evidence="1">Cell membrane</location>
        <topology evidence="1">Multi-pass membrane protein</topology>
    </subcellularLocation>
</comment>
<dbReference type="EMBL" id="FNGY01000008">
    <property type="protein sequence ID" value="SDN53454.1"/>
    <property type="molecule type" value="Genomic_DNA"/>
</dbReference>
<feature type="transmembrane region" description="Helical" evidence="7">
    <location>
        <begin position="295"/>
        <end position="314"/>
    </location>
</feature>
<feature type="transmembrane region" description="Helical" evidence="7">
    <location>
        <begin position="341"/>
        <end position="363"/>
    </location>
</feature>
<protein>
    <submittedName>
        <fullName evidence="10">Lipoprotein-releasing system permease protein</fullName>
    </submittedName>
</protein>
<dbReference type="PANTHER" id="PTHR30489">
    <property type="entry name" value="LIPOPROTEIN-RELEASING SYSTEM TRANSMEMBRANE PROTEIN LOLE"/>
    <property type="match status" value="1"/>
</dbReference>
<evidence type="ECO:0000256" key="4">
    <source>
        <dbReference type="ARBA" id="ARBA00022692"/>
    </source>
</evidence>
<evidence type="ECO:0000256" key="3">
    <source>
        <dbReference type="ARBA" id="ARBA00022475"/>
    </source>
</evidence>
<evidence type="ECO:0000256" key="5">
    <source>
        <dbReference type="ARBA" id="ARBA00022989"/>
    </source>
</evidence>
<comment type="similarity">
    <text evidence="2">Belongs to the ABC-4 integral membrane protein family. LolC/E subfamily.</text>
</comment>
<keyword evidence="10" id="KW-0449">Lipoprotein</keyword>
<dbReference type="InterPro" id="IPR025857">
    <property type="entry name" value="MacB_PCD"/>
</dbReference>
<dbReference type="AlphaFoldDB" id="A0A1H0C6D4"/>
<feature type="transmembrane region" description="Helical" evidence="7">
    <location>
        <begin position="386"/>
        <end position="405"/>
    </location>
</feature>
<name>A0A1H0C6D4_9SPHI</name>
<organism evidence="10 11">
    <name type="scientific">Pedobacter steynii</name>
    <dbReference type="NCBI Taxonomy" id="430522"/>
    <lineage>
        <taxon>Bacteria</taxon>
        <taxon>Pseudomonadati</taxon>
        <taxon>Bacteroidota</taxon>
        <taxon>Sphingobacteriia</taxon>
        <taxon>Sphingobacteriales</taxon>
        <taxon>Sphingobacteriaceae</taxon>
        <taxon>Pedobacter</taxon>
    </lineage>
</organism>
<dbReference type="PANTHER" id="PTHR30489:SF0">
    <property type="entry name" value="LIPOPROTEIN-RELEASING SYSTEM TRANSMEMBRANE PROTEIN LOLE"/>
    <property type="match status" value="1"/>
</dbReference>
<keyword evidence="6 7" id="KW-0472">Membrane</keyword>
<feature type="domain" description="ABC3 transporter permease C-terminal" evidence="8">
    <location>
        <begin position="295"/>
        <end position="415"/>
    </location>
</feature>
<keyword evidence="4 7" id="KW-0812">Transmembrane</keyword>
<evidence type="ECO:0000256" key="1">
    <source>
        <dbReference type="ARBA" id="ARBA00004651"/>
    </source>
</evidence>
<sequence>MKKIITDFKLAASIAFVHMSAKLKQTIIATIGVALGITIFVFMIGFIQGSQNYMQAIMFEQSPHLRLFNEVKLSDKTIIDNIYPNQINTVGHQKPKDIFMNLKDGKQAVKEIRKNPLVKTVSGSVSTKVFYRLGAVSINGTILGINFEEANALFNLENKIVSGSFTELATMPNSIVVGSGLARKLNVKTGDKIELTTEKGANFSISIIGVFKTGLVDIDNQQSYGSIKTVQRFLNVPSSYLTDIQVKLFDPELAPDEAKRLQKNYNYSGSDWKKDNTTLLEGAALQNMITYSVEVVLLLIAGFGIFNILTMMIYEKMKDIAILKAIGFSNGDVRRIFMTQAFVIGIIGATAGLLFGYLISYAISKMPYHSDVMFSLDHLPVSFNPLYYIMGFSFGILTTAIAGYLPSRKAAKVDPITILRG</sequence>
<dbReference type="Pfam" id="PF12704">
    <property type="entry name" value="MacB_PCD"/>
    <property type="match status" value="1"/>
</dbReference>
<evidence type="ECO:0000256" key="7">
    <source>
        <dbReference type="SAM" id="Phobius"/>
    </source>
</evidence>
<gene>
    <name evidence="10" type="ORF">SAMN05421820_10832</name>
</gene>
<keyword evidence="5 7" id="KW-1133">Transmembrane helix</keyword>
<evidence type="ECO:0000259" key="9">
    <source>
        <dbReference type="Pfam" id="PF12704"/>
    </source>
</evidence>
<dbReference type="InterPro" id="IPR003838">
    <property type="entry name" value="ABC3_permease_C"/>
</dbReference>
<dbReference type="GO" id="GO:0098797">
    <property type="term" value="C:plasma membrane protein complex"/>
    <property type="evidence" value="ECO:0007669"/>
    <property type="project" value="TreeGrafter"/>
</dbReference>
<proteinExistence type="inferred from homology"/>
<evidence type="ECO:0000256" key="6">
    <source>
        <dbReference type="ARBA" id="ARBA00023136"/>
    </source>
</evidence>
<feature type="domain" description="MacB-like periplasmic core" evidence="9">
    <location>
        <begin position="26"/>
        <end position="258"/>
    </location>
</feature>
<accession>A0A1H0C6D4</accession>
<feature type="transmembrane region" description="Helical" evidence="7">
    <location>
        <begin position="27"/>
        <end position="47"/>
    </location>
</feature>
<keyword evidence="3" id="KW-1003">Cell membrane</keyword>
<dbReference type="Proteomes" id="UP000183200">
    <property type="component" value="Unassembled WGS sequence"/>
</dbReference>
<keyword evidence="11" id="KW-1185">Reference proteome</keyword>
<evidence type="ECO:0000256" key="2">
    <source>
        <dbReference type="ARBA" id="ARBA00005236"/>
    </source>
</evidence>
<evidence type="ECO:0000259" key="8">
    <source>
        <dbReference type="Pfam" id="PF02687"/>
    </source>
</evidence>
<dbReference type="RefSeq" id="WP_074610952.1">
    <property type="nucleotide sequence ID" value="NZ_FNGY01000008.1"/>
</dbReference>
<evidence type="ECO:0000313" key="10">
    <source>
        <dbReference type="EMBL" id="SDN53454.1"/>
    </source>
</evidence>
<dbReference type="InterPro" id="IPR051447">
    <property type="entry name" value="Lipoprotein-release_system"/>
</dbReference>
<reference evidence="11" key="1">
    <citation type="submission" date="2016-10" db="EMBL/GenBank/DDBJ databases">
        <authorList>
            <person name="Varghese N."/>
            <person name="Submissions S."/>
        </authorList>
    </citation>
    <scope>NUCLEOTIDE SEQUENCE [LARGE SCALE GENOMIC DNA]</scope>
    <source>
        <strain evidence="11">DSM 19110</strain>
    </source>
</reference>